<keyword evidence="18" id="KW-1185">Reference proteome</keyword>
<dbReference type="SMART" id="SM00222">
    <property type="entry name" value="Sec7"/>
    <property type="match status" value="1"/>
</dbReference>
<comment type="subunit">
    <text evidence="11">Interacts with DLG1 and DLG4. Interacts with GPHN.</text>
</comment>
<dbReference type="Gene3D" id="1.10.220.20">
    <property type="match status" value="1"/>
</dbReference>
<dbReference type="Pfam" id="PF01369">
    <property type="entry name" value="Sec7"/>
    <property type="match status" value="1"/>
</dbReference>
<evidence type="ECO:0000313" key="17">
    <source>
        <dbReference type="EMBL" id="KAK3549004.1"/>
    </source>
</evidence>
<comment type="subcellular location">
    <subcellularLocation>
        <location evidence="1">Cytoplasm</location>
    </subcellularLocation>
    <subcellularLocation>
        <location evidence="9">Postsynaptic density</location>
    </subcellularLocation>
</comment>
<evidence type="ECO:0000256" key="14">
    <source>
        <dbReference type="SAM" id="MobiDB-lite"/>
    </source>
</evidence>
<dbReference type="FunFam" id="2.30.29.30:FF:000096">
    <property type="entry name" value="IQ motif and SEC7 domain-containing protein 3"/>
    <property type="match status" value="1"/>
</dbReference>
<feature type="compositionally biased region" description="Basic and acidic residues" evidence="14">
    <location>
        <begin position="48"/>
        <end position="58"/>
    </location>
</feature>
<evidence type="ECO:0000256" key="6">
    <source>
        <dbReference type="ARBA" id="ARBA00022553"/>
    </source>
</evidence>
<evidence type="ECO:0000256" key="2">
    <source>
        <dbReference type="ARBA" id="ARBA00006248"/>
    </source>
</evidence>
<dbReference type="InterPro" id="IPR023394">
    <property type="entry name" value="Sec7_C_sf"/>
</dbReference>
<feature type="compositionally biased region" description="Low complexity" evidence="14">
    <location>
        <begin position="1533"/>
        <end position="1551"/>
    </location>
</feature>
<dbReference type="GO" id="GO:0030036">
    <property type="term" value="P:actin cytoskeleton organization"/>
    <property type="evidence" value="ECO:0007669"/>
    <property type="project" value="TreeGrafter"/>
</dbReference>
<evidence type="ECO:0000256" key="8">
    <source>
        <dbReference type="ARBA" id="ARBA00023054"/>
    </source>
</evidence>
<dbReference type="Proteomes" id="UP001274896">
    <property type="component" value="Unassembled WGS sequence"/>
</dbReference>
<evidence type="ECO:0000256" key="1">
    <source>
        <dbReference type="ARBA" id="ARBA00004496"/>
    </source>
</evidence>
<evidence type="ECO:0000259" key="15">
    <source>
        <dbReference type="PROSITE" id="PS50190"/>
    </source>
</evidence>
<dbReference type="InterPro" id="IPR000477">
    <property type="entry name" value="RT_dom"/>
</dbReference>
<dbReference type="SUPFAM" id="SSF50729">
    <property type="entry name" value="PH domain-like"/>
    <property type="match status" value="1"/>
</dbReference>
<comment type="similarity">
    <text evidence="3">Belongs to the beta type-B retroviral polymerase family. HERV class-II K(HML-2) pol subfamily.</text>
</comment>
<evidence type="ECO:0000313" key="18">
    <source>
        <dbReference type="Proteomes" id="UP001274896"/>
    </source>
</evidence>
<evidence type="ECO:0000256" key="10">
    <source>
        <dbReference type="ARBA" id="ARBA00056967"/>
    </source>
</evidence>
<evidence type="ECO:0000256" key="5">
    <source>
        <dbReference type="ARBA" id="ARBA00022490"/>
    </source>
</evidence>
<feature type="domain" description="SEC7" evidence="15">
    <location>
        <begin position="1103"/>
        <end position="1296"/>
    </location>
</feature>
<dbReference type="CDD" id="cd00171">
    <property type="entry name" value="Sec7"/>
    <property type="match status" value="1"/>
</dbReference>
<dbReference type="InterPro" id="IPR000904">
    <property type="entry name" value="Sec7_dom"/>
</dbReference>
<evidence type="ECO:0000256" key="9">
    <source>
        <dbReference type="ARBA" id="ARBA00034105"/>
    </source>
</evidence>
<feature type="compositionally biased region" description="Polar residues" evidence="14">
    <location>
        <begin position="931"/>
        <end position="940"/>
    </location>
</feature>
<dbReference type="Gene3D" id="2.30.29.30">
    <property type="entry name" value="Pleckstrin-homology domain (PH domain)/Phosphotyrosine-binding domain (PTB)"/>
    <property type="match status" value="1"/>
</dbReference>
<evidence type="ECO:0000256" key="4">
    <source>
        <dbReference type="ARBA" id="ARBA00012180"/>
    </source>
</evidence>
<gene>
    <name evidence="17" type="ORF">QTP70_025090</name>
</gene>
<feature type="region of interest" description="Disordered" evidence="14">
    <location>
        <begin position="48"/>
        <end position="119"/>
    </location>
</feature>
<dbReference type="InterPro" id="IPR043502">
    <property type="entry name" value="DNA/RNA_pol_sf"/>
</dbReference>
<feature type="domain" description="Reverse transcriptase" evidence="16">
    <location>
        <begin position="513"/>
        <end position="772"/>
    </location>
</feature>
<dbReference type="PROSITE" id="PS50878">
    <property type="entry name" value="RT_POL"/>
    <property type="match status" value="1"/>
</dbReference>
<dbReference type="Gene3D" id="1.10.1000.11">
    <property type="entry name" value="Arf Nucleotide-binding Site Opener,domain 2"/>
    <property type="match status" value="1"/>
</dbReference>
<dbReference type="FunFam" id="1.10.220.20:FF:000001">
    <property type="entry name" value="IQ motif and SEC7 domain-containing protein 1"/>
    <property type="match status" value="1"/>
</dbReference>
<feature type="compositionally biased region" description="Polar residues" evidence="14">
    <location>
        <begin position="1636"/>
        <end position="1650"/>
    </location>
</feature>
<dbReference type="GO" id="GO:0032012">
    <property type="term" value="P:regulation of ARF protein signal transduction"/>
    <property type="evidence" value="ECO:0007669"/>
    <property type="project" value="InterPro"/>
</dbReference>
<dbReference type="EMBL" id="JAUCMX010000004">
    <property type="protein sequence ID" value="KAK3549004.1"/>
    <property type="molecule type" value="Genomic_DNA"/>
</dbReference>
<organism evidence="17 18">
    <name type="scientific">Hemibagrus guttatus</name>
    <dbReference type="NCBI Taxonomy" id="175788"/>
    <lineage>
        <taxon>Eukaryota</taxon>
        <taxon>Metazoa</taxon>
        <taxon>Chordata</taxon>
        <taxon>Craniata</taxon>
        <taxon>Vertebrata</taxon>
        <taxon>Euteleostomi</taxon>
        <taxon>Actinopterygii</taxon>
        <taxon>Neopterygii</taxon>
        <taxon>Teleostei</taxon>
        <taxon>Ostariophysi</taxon>
        <taxon>Siluriformes</taxon>
        <taxon>Bagridae</taxon>
        <taxon>Hemibagrus</taxon>
    </lineage>
</organism>
<feature type="region of interest" description="Disordered" evidence="14">
    <location>
        <begin position="159"/>
        <end position="213"/>
    </location>
</feature>
<dbReference type="CDD" id="cd01650">
    <property type="entry name" value="RT_nLTR_like"/>
    <property type="match status" value="1"/>
</dbReference>
<accession>A0AAE0VAR2</accession>
<dbReference type="PROSITE" id="PS50190">
    <property type="entry name" value="SEC7"/>
    <property type="match status" value="1"/>
</dbReference>
<feature type="compositionally biased region" description="Low complexity" evidence="14">
    <location>
        <begin position="1065"/>
        <end position="1079"/>
    </location>
</feature>
<dbReference type="SUPFAM" id="SSF48425">
    <property type="entry name" value="Sec7 domain"/>
    <property type="match status" value="1"/>
</dbReference>
<feature type="region of interest" description="Disordered" evidence="14">
    <location>
        <begin position="1004"/>
        <end position="1079"/>
    </location>
</feature>
<feature type="compositionally biased region" description="Polar residues" evidence="14">
    <location>
        <begin position="1004"/>
        <end position="1025"/>
    </location>
</feature>
<dbReference type="InterPro" id="IPR035999">
    <property type="entry name" value="Sec7_dom_sf"/>
</dbReference>
<evidence type="ECO:0000256" key="13">
    <source>
        <dbReference type="SAM" id="Coils"/>
    </source>
</evidence>
<sequence>MSSLLENPLQAVLYLKELTTIVQNQQGLIQTQRRRIDTLEHKLKELAGENRRLHDATHRHPSRPHPPPRTSSALANRDGTPPPLRTPTTQTERHSPQDMQLVPAVPSGASMDSSAEDTDADMRCRSLVPQMSTALCRTGPRNSESQTVLHQFCCPAPEAPEGDPTGCSRRSVHPVEVEEEKDQKDTPRLSPTSCSHTPDYELSPDLKQKQSGGRRTQVDYILCRRGNLKEISDCKVVVGESVARQHRMVVCRMTLMVCKKKRSKIEIEKKTKWWKLKKEECCEEFRQKLRQALGGQVLLPDDWETTAEVIRETGRKVLGVSSGRRKEDKETWWWNEEVQDSIQRKRLAKKKWDMDRTEENRQEYKELQRRVKREVSKAKQKAYNELYTRLDTREGEKDLYRLARQRDRDGKDVQQVRVIKDRDGRVLTSEESVQRRWKEYFEELMNEENEREKRVEGVNSVEQKVDKIRKDEVRKALKRMKSGKAVGPDDIPVEVWKCLGEAAVEFLTSLFNRVLESERMPEEWRRSVLMPIFKNKGDVQSCSNYRGIKLMSHTMKVWERVVEARLRKVVEICEQQYGFMPRKSTTDAIFALRILMEKYRDGQRELHCVFVDLEKAYDRVPREELWYCMRKSGVAEKYVRVVQDMYERSRTVVRCAVGQTEEFNVEVGLHQGSALSPFLFAMVMDQLSEEVRQDSSWTMMFADDIVICSESREQVEENLERWRFALERRGMKVSRSKTEYMCVNEREGSGTVRLQGEEVKKVQEFKYLGSTVQSNGECGKEVKKRVQAETVSLRKRQESELEIEDLEQKYGGALISRRAACKIQTAFRQYQLSKNFQKIRNSVLESGIPRRMSMRRVRVQRDGFSAERALMEGCSLMGIPLTHSSSLPTSATSTLTNLEDTFSEQVQSLARSIDEALSSWTSVRDGEGAGSSVTKPSGSVTEGMLMDPTTLQEATQNACSENIPRSASKLMMAFRDVTVQIDNHNFRLSSSVLESVSLGNGISKETATKPQARVQSGGQNESSTMAEAEFPAPPPSEEVALDQRPAGDEAESAQSAWEKPLTNQSASENSSDPISSSSTSTSACENMIISLPRTHCPDTHCGALSTDVARKRLYRIGLNLFNINPDKGIQFLISRGFIPDTAIGVAHFLLQRKGLSRQMIGEFLGNSKRQFNRDVLDCVVDEMDFSMLELDEALRKFQAHVRVQGEAQKVERLIEAFSQRYCMCNPDVVQQFHNPDTIFILAFAIVLLNTDMYSPNIKPERKMLLEDFIRNLRGVDDGADIPREMVAGIYERIQQRELRSNEDHVTYVTRVEQSIQGMKTILSMPHRRLVCCSRLYEVSDVNKPQKQAAHQREVFLFNDLIVILKLCPKKKSVATYVFCKAMGLLGMQFHMFENEYYPHGITILSPFSSEKKQVVNFCSQNLEELLKFVEDLRESIAEVAEMEQIRIEWELERQQAAGTPAQNNGSQLEMHSRPISPAGDHDFFDKTGSSTVEIHQALGVPSPAKHPQPSQCSISRLLRTYQVSTPPAPPTSQPQLAIMPSPASSSTPSSAFNISPDTLIQCQQIDKVIVVDSAGHGHIETFLSQNPGQRLIQSAVSTPTRTRESGAKQPPLPPPPPPYHHKHQFCPPTPPPPQHLLSQRRYSSGTRSLV</sequence>
<evidence type="ECO:0000256" key="11">
    <source>
        <dbReference type="ARBA" id="ARBA00065492"/>
    </source>
</evidence>
<dbReference type="InterPro" id="IPR033742">
    <property type="entry name" value="IQSEC_PH"/>
</dbReference>
<dbReference type="PROSITE" id="PS50096">
    <property type="entry name" value="IQ"/>
    <property type="match status" value="1"/>
</dbReference>
<evidence type="ECO:0000256" key="3">
    <source>
        <dbReference type="ARBA" id="ARBA00010879"/>
    </source>
</evidence>
<dbReference type="GO" id="GO:0005737">
    <property type="term" value="C:cytoplasm"/>
    <property type="evidence" value="ECO:0007669"/>
    <property type="project" value="UniProtKB-SubCell"/>
</dbReference>
<dbReference type="Pfam" id="PF16453">
    <property type="entry name" value="IQ_SEC7_PH"/>
    <property type="match status" value="1"/>
</dbReference>
<evidence type="ECO:0000256" key="12">
    <source>
        <dbReference type="ARBA" id="ARBA00067735"/>
    </source>
</evidence>
<dbReference type="PANTHER" id="PTHR10663:SF401">
    <property type="entry name" value="IQ MOTIF AND SEC7 DOMAIN-CONTAINING PROTEIN 3 ISOFORM X1"/>
    <property type="match status" value="1"/>
</dbReference>
<feature type="coiled-coil region" evidence="13">
    <location>
        <begin position="347"/>
        <end position="381"/>
    </location>
</feature>
<evidence type="ECO:0000259" key="16">
    <source>
        <dbReference type="PROSITE" id="PS50878"/>
    </source>
</evidence>
<reference evidence="17" key="1">
    <citation type="submission" date="2023-06" db="EMBL/GenBank/DDBJ databases">
        <title>Male Hemibagrus guttatus genome.</title>
        <authorList>
            <person name="Bian C."/>
        </authorList>
    </citation>
    <scope>NUCLEOTIDE SEQUENCE</scope>
    <source>
        <strain evidence="17">Male_cb2023</strain>
        <tissue evidence="17">Muscle</tissue>
    </source>
</reference>
<proteinExistence type="inferred from homology"/>
<dbReference type="GO" id="GO:0005085">
    <property type="term" value="F:guanyl-nucleotide exchange factor activity"/>
    <property type="evidence" value="ECO:0007669"/>
    <property type="project" value="InterPro"/>
</dbReference>
<dbReference type="InterPro" id="IPR043128">
    <property type="entry name" value="Rev_trsase/Diguanyl_cyclase"/>
</dbReference>
<protein>
    <recommendedName>
        <fullName evidence="12">IQ motif and SEC7 domain-containing protein 3</fullName>
        <ecNumber evidence="4">3.1.26.4</ecNumber>
    </recommendedName>
</protein>
<dbReference type="Pfam" id="PF00078">
    <property type="entry name" value="RVT_1"/>
    <property type="match status" value="1"/>
</dbReference>
<keyword evidence="6" id="KW-0597">Phosphoprotein</keyword>
<dbReference type="SUPFAM" id="SSF56672">
    <property type="entry name" value="DNA/RNA polymerases"/>
    <property type="match status" value="1"/>
</dbReference>
<feature type="region of interest" description="Disordered" evidence="14">
    <location>
        <begin position="922"/>
        <end position="942"/>
    </location>
</feature>
<dbReference type="InterPro" id="IPR011993">
    <property type="entry name" value="PH-like_dom_sf"/>
</dbReference>
<dbReference type="EC" id="3.1.26.4" evidence="4"/>
<keyword evidence="7" id="KW-0770">Synapse</keyword>
<dbReference type="FunFam" id="1.10.1000.11:FF:000001">
    <property type="entry name" value="IQ motif and SEC7 domain-containing protein 1"/>
    <property type="match status" value="1"/>
</dbReference>
<dbReference type="GO" id="GO:0014069">
    <property type="term" value="C:postsynaptic density"/>
    <property type="evidence" value="ECO:0007669"/>
    <property type="project" value="UniProtKB-SubCell"/>
</dbReference>
<feature type="region of interest" description="Disordered" evidence="14">
    <location>
        <begin position="1596"/>
        <end position="1650"/>
    </location>
</feature>
<dbReference type="PANTHER" id="PTHR10663">
    <property type="entry name" value="GUANYL-NUCLEOTIDE EXCHANGE FACTOR"/>
    <property type="match status" value="1"/>
</dbReference>
<dbReference type="Gene3D" id="3.30.70.270">
    <property type="match status" value="1"/>
</dbReference>
<dbReference type="GO" id="GO:0004523">
    <property type="term" value="F:RNA-DNA hybrid ribonuclease activity"/>
    <property type="evidence" value="ECO:0007669"/>
    <property type="project" value="UniProtKB-EC"/>
</dbReference>
<dbReference type="CDD" id="cd13318">
    <property type="entry name" value="PH_IQSEC"/>
    <property type="match status" value="1"/>
</dbReference>
<keyword evidence="8 13" id="KW-0175">Coiled coil</keyword>
<keyword evidence="5" id="KW-0963">Cytoplasm</keyword>
<name>A0AAE0VAR2_9TELE</name>
<comment type="function">
    <text evidence="10">Acts as a guanine nucleotide exchange factor (GEF) for ARF1.</text>
</comment>
<feature type="region of interest" description="Disordered" evidence="14">
    <location>
        <begin position="1523"/>
        <end position="1552"/>
    </location>
</feature>
<comment type="similarity">
    <text evidence="2">Belongs to the BRAG family.</text>
</comment>
<evidence type="ECO:0000256" key="7">
    <source>
        <dbReference type="ARBA" id="ARBA00023018"/>
    </source>
</evidence>
<comment type="caution">
    <text evidence="17">The sequence shown here is derived from an EMBL/GenBank/DDBJ whole genome shotgun (WGS) entry which is preliminary data.</text>
</comment>
<feature type="compositionally biased region" description="Basic and acidic residues" evidence="14">
    <location>
        <begin position="173"/>
        <end position="187"/>
    </location>
</feature>